<accession>A0A2H1ICP7</accession>
<evidence type="ECO:0000313" key="2">
    <source>
        <dbReference type="Proteomes" id="UP000234433"/>
    </source>
</evidence>
<dbReference type="EMBL" id="FXZD01000002">
    <property type="protein sequence ID" value="SMX72977.1"/>
    <property type="molecule type" value="Genomic_DNA"/>
</dbReference>
<name>A0A2H1ICP7_9MICO</name>
<gene>
    <name evidence="1" type="ORF">BANT918_00830</name>
</gene>
<sequence length="544" mass="61734">MVGVRSVTYALSQLLLPIAQHNFHAAWERAQHKLEPLNLVTEEERADYLSFEIDRWREQRKPTAFLKRLVSECLSVEESLGELFPSKYFDAHKKLTGQGNLSFENASALLSHSNLIARLLNDEHLSCAQIAGVLSARRGGFEYNWHQLKLVARALGGAPELDEEEILKLSDEDVAGAPEKFGDASPKECIELIGDIGTRLGYPSDLADALYRFFPDAKSFVPAYSVILNTNLLVVDSYDHPASAAYEFQPRGLLSHVLQRDKHPSYHPSESAYLNNSKGAFAFDRNWAWSRKGSGRVQALALADLLDGLSQMAYPARRELASWIRSWLMRIEEDFVVHRVEVEPPSWTGIENFFDRISAENTRTFGILEQRAVDFLATAWFDTVETEYDVRGRGDSVSASNTAKAKLGDVEFKSKSLRQVRAFEAHGGKLSKFYVDIHGASFSKILPKRQTEFDQLGIPESWDIEVIFIAHEIEAKLKNQWTEEVCKYNVRWTCKTYSETWVEVLESVDRDLLTKLFHVYVTEPISGRWVSDGVKSKFNKIVSE</sequence>
<protein>
    <submittedName>
        <fullName evidence="1">Uncharacterized protein</fullName>
    </submittedName>
</protein>
<dbReference type="AlphaFoldDB" id="A0A2H1ICP7"/>
<organism evidence="1 2">
    <name type="scientific">Brevibacterium antiquum CNRZ 918</name>
    <dbReference type="NCBI Taxonomy" id="1255637"/>
    <lineage>
        <taxon>Bacteria</taxon>
        <taxon>Bacillati</taxon>
        <taxon>Actinomycetota</taxon>
        <taxon>Actinomycetes</taxon>
        <taxon>Micrococcales</taxon>
        <taxon>Brevibacteriaceae</taxon>
        <taxon>Brevibacterium</taxon>
    </lineage>
</organism>
<reference evidence="1 2" key="1">
    <citation type="submission" date="2017-03" db="EMBL/GenBank/DDBJ databases">
        <authorList>
            <person name="Afonso C.L."/>
            <person name="Miller P.J."/>
            <person name="Scott M.A."/>
            <person name="Spackman E."/>
            <person name="Goraichik I."/>
            <person name="Dimitrov K.M."/>
            <person name="Suarez D.L."/>
            <person name="Swayne D.E."/>
        </authorList>
    </citation>
    <scope>NUCLEOTIDE SEQUENCE [LARGE SCALE GENOMIC DNA]</scope>
    <source>
        <strain evidence="1 2">CNRZ 918</strain>
    </source>
</reference>
<dbReference type="OrthoDB" id="7787231at2"/>
<dbReference type="Proteomes" id="UP000234433">
    <property type="component" value="Unassembled WGS sequence"/>
</dbReference>
<proteinExistence type="predicted"/>
<evidence type="ECO:0000313" key="1">
    <source>
        <dbReference type="EMBL" id="SMX72977.1"/>
    </source>
</evidence>